<dbReference type="PANTHER" id="PTHR35121">
    <property type="entry name" value="HOMEODOMAIN PROTEIN 8, PUTATIVE-RELATED"/>
    <property type="match status" value="1"/>
</dbReference>
<evidence type="ECO:0000313" key="2">
    <source>
        <dbReference type="Proteomes" id="UP001055439"/>
    </source>
</evidence>
<name>A0A9E7K4P1_9LILI</name>
<dbReference type="Proteomes" id="UP001055439">
    <property type="component" value="Chromosome 5"/>
</dbReference>
<dbReference type="AlphaFoldDB" id="A0A9E7K4P1"/>
<proteinExistence type="predicted"/>
<organism evidence="1 2">
    <name type="scientific">Musa troglodytarum</name>
    <name type="common">fe'i banana</name>
    <dbReference type="NCBI Taxonomy" id="320322"/>
    <lineage>
        <taxon>Eukaryota</taxon>
        <taxon>Viridiplantae</taxon>
        <taxon>Streptophyta</taxon>
        <taxon>Embryophyta</taxon>
        <taxon>Tracheophyta</taxon>
        <taxon>Spermatophyta</taxon>
        <taxon>Magnoliopsida</taxon>
        <taxon>Liliopsida</taxon>
        <taxon>Zingiberales</taxon>
        <taxon>Musaceae</taxon>
        <taxon>Musa</taxon>
    </lineage>
</organism>
<dbReference type="PANTHER" id="PTHR35121:SF2">
    <property type="entry name" value="SWIM-TYPE DOMAIN-CONTAINING PROTEIN"/>
    <property type="match status" value="1"/>
</dbReference>
<dbReference type="EMBL" id="CP097507">
    <property type="protein sequence ID" value="URE03140.1"/>
    <property type="molecule type" value="Genomic_DNA"/>
</dbReference>
<protein>
    <submittedName>
        <fullName evidence="1">Uncharacterized protein</fullName>
    </submittedName>
</protein>
<reference evidence="1" key="1">
    <citation type="submission" date="2022-05" db="EMBL/GenBank/DDBJ databases">
        <title>The Musa troglodytarum L. genome provides insights into the mechanism of non-climacteric behaviour and enrichment of carotenoids.</title>
        <authorList>
            <person name="Wang J."/>
        </authorList>
    </citation>
    <scope>NUCLEOTIDE SEQUENCE</scope>
    <source>
        <tissue evidence="1">Leaf</tissue>
    </source>
</reference>
<accession>A0A9E7K4P1</accession>
<sequence>MAAGSADRFLGCIPAWNSQIEQRPYHRDCKCALHHLKDRSKACPRSSSMISFLVRPSWRRHGISSAATFAHSTPLQAASGFCRRRMEEEDGFHVKQ</sequence>
<gene>
    <name evidence="1" type="ORF">MUK42_20887</name>
</gene>
<evidence type="ECO:0000313" key="1">
    <source>
        <dbReference type="EMBL" id="URE03140.1"/>
    </source>
</evidence>
<dbReference type="OrthoDB" id="1696465at2759"/>
<keyword evidence="2" id="KW-1185">Reference proteome</keyword>